<dbReference type="Proteomes" id="UP000636479">
    <property type="component" value="Unassembled WGS sequence"/>
</dbReference>
<evidence type="ECO:0000259" key="1">
    <source>
        <dbReference type="Pfam" id="PF12937"/>
    </source>
</evidence>
<gene>
    <name evidence="2" type="ORF">MIND_01410400</name>
</gene>
<dbReference type="EMBL" id="JACAZF010000018">
    <property type="protein sequence ID" value="KAF7288940.1"/>
    <property type="molecule type" value="Genomic_DNA"/>
</dbReference>
<dbReference type="InterPro" id="IPR001810">
    <property type="entry name" value="F-box_dom"/>
</dbReference>
<keyword evidence="3" id="KW-1185">Reference proteome</keyword>
<evidence type="ECO:0000313" key="2">
    <source>
        <dbReference type="EMBL" id="KAF7288940.1"/>
    </source>
</evidence>
<dbReference type="GeneID" id="59353016"/>
<sequence length="507" mass="56356">MKAASPSTSPKPTAMSTPFATLPVETIVDILRFCSAECSPVMLPTPPTFAETCRTIAGADLSTLSQVCRGFATVIRDTPSLWSTITIDLRCFTHISADDPYHGNKNQAYRADYNVIINLVRRVLELGKDTPITINFVQARDLYPIQLLELVAQSAGRWRDATFYIHPVMLHGLFAVHGNLHRLENLTIVRCLGDVEDLASSLERPLSWFSVAPRLTQVNFPGPLRVGLLHIPVEQLEHLQCSPQYADIPAFLQIATRMGPGSQLNVELHVDWFEDDISNAVHLEGQHFQQRVDSALQNLRITAVHDQSPDYIACSDGSAVGFLLQSLRLPNLDSFELIAAPQTPVPLVWPQDAALGFFGSSSGKNLTTLMLQDVRLSPQQLLAVLHCLPILQDLSFADFVGDDPDDGDDIPALFTDELLHALSQPQGQLVPRLARLMVTSKAAFAEPVLSRFIMQRLRPGQVFTFTLLWVPSFASMFEAELDYAIERWVEAGLLCWESRDFPSYARD</sequence>
<comment type="caution">
    <text evidence="2">The sequence shown here is derived from an EMBL/GenBank/DDBJ whole genome shotgun (WGS) entry which is preliminary data.</text>
</comment>
<proteinExistence type="predicted"/>
<protein>
    <recommendedName>
        <fullName evidence="1">F-box domain-containing protein</fullName>
    </recommendedName>
</protein>
<dbReference type="OrthoDB" id="3016861at2759"/>
<dbReference type="AlphaFoldDB" id="A0A8H6S0B8"/>
<organism evidence="2 3">
    <name type="scientific">Mycena indigotica</name>
    <dbReference type="NCBI Taxonomy" id="2126181"/>
    <lineage>
        <taxon>Eukaryota</taxon>
        <taxon>Fungi</taxon>
        <taxon>Dikarya</taxon>
        <taxon>Basidiomycota</taxon>
        <taxon>Agaricomycotina</taxon>
        <taxon>Agaricomycetes</taxon>
        <taxon>Agaricomycetidae</taxon>
        <taxon>Agaricales</taxon>
        <taxon>Marasmiineae</taxon>
        <taxon>Mycenaceae</taxon>
        <taxon>Mycena</taxon>
    </lineage>
</organism>
<dbReference type="Pfam" id="PF12937">
    <property type="entry name" value="F-box-like"/>
    <property type="match status" value="1"/>
</dbReference>
<feature type="domain" description="F-box" evidence="1">
    <location>
        <begin position="20"/>
        <end position="87"/>
    </location>
</feature>
<reference evidence="2" key="1">
    <citation type="submission" date="2020-05" db="EMBL/GenBank/DDBJ databases">
        <title>Mycena genomes resolve the evolution of fungal bioluminescence.</title>
        <authorList>
            <person name="Tsai I.J."/>
        </authorList>
    </citation>
    <scope>NUCLEOTIDE SEQUENCE</scope>
    <source>
        <strain evidence="2">171206Taipei</strain>
    </source>
</reference>
<evidence type="ECO:0000313" key="3">
    <source>
        <dbReference type="Proteomes" id="UP000636479"/>
    </source>
</evidence>
<name>A0A8H6S0B8_9AGAR</name>
<accession>A0A8H6S0B8</accession>
<dbReference type="RefSeq" id="XP_037213092.1">
    <property type="nucleotide sequence ID" value="XM_037370500.1"/>
</dbReference>